<dbReference type="Proteomes" id="UP000327085">
    <property type="component" value="Chromosome 6"/>
</dbReference>
<protein>
    <submittedName>
        <fullName evidence="1">PREDICTED: DUF674 family</fullName>
    </submittedName>
</protein>
<reference evidence="2" key="1">
    <citation type="journal article" date="2020" name="Plant J.">
        <title>Transposons played a major role in the diversification between the closely related almond and peach genomes: results from the almond genome sequence.</title>
        <authorList>
            <person name="Alioto T."/>
            <person name="Alexiou K.G."/>
            <person name="Bardil A."/>
            <person name="Barteri F."/>
            <person name="Castanera R."/>
            <person name="Cruz F."/>
            <person name="Dhingra A."/>
            <person name="Duval H."/>
            <person name="Fernandez I Marti A."/>
            <person name="Frias L."/>
            <person name="Galan B."/>
            <person name="Garcia J.L."/>
            <person name="Howad W."/>
            <person name="Gomez-Garrido J."/>
            <person name="Gut M."/>
            <person name="Julca I."/>
            <person name="Morata J."/>
            <person name="Puigdomenech P."/>
            <person name="Ribeca P."/>
            <person name="Rubio Cabetas M.J."/>
            <person name="Vlasova A."/>
            <person name="Wirthensohn M."/>
            <person name="Garcia-Mas J."/>
            <person name="Gabaldon T."/>
            <person name="Casacuberta J.M."/>
            <person name="Arus P."/>
        </authorList>
    </citation>
    <scope>NUCLEOTIDE SEQUENCE [LARGE SCALE GENOMIC DNA]</scope>
    <source>
        <strain evidence="2">cv. Texas</strain>
    </source>
</reference>
<accession>A0A5E4FX44</accession>
<gene>
    <name evidence="1" type="ORF">ALMOND_2B032759</name>
</gene>
<dbReference type="EMBL" id="CABIKO010000234">
    <property type="protein sequence ID" value="VVA32047.1"/>
    <property type="molecule type" value="Genomic_DNA"/>
</dbReference>
<dbReference type="AlphaFoldDB" id="A0A5E4FX44"/>
<organism evidence="1 2">
    <name type="scientific">Prunus dulcis</name>
    <name type="common">Almond</name>
    <name type="synonym">Amygdalus dulcis</name>
    <dbReference type="NCBI Taxonomy" id="3755"/>
    <lineage>
        <taxon>Eukaryota</taxon>
        <taxon>Viridiplantae</taxon>
        <taxon>Streptophyta</taxon>
        <taxon>Embryophyta</taxon>
        <taxon>Tracheophyta</taxon>
        <taxon>Spermatophyta</taxon>
        <taxon>Magnoliopsida</taxon>
        <taxon>eudicotyledons</taxon>
        <taxon>Gunneridae</taxon>
        <taxon>Pentapetalae</taxon>
        <taxon>rosids</taxon>
        <taxon>fabids</taxon>
        <taxon>Rosales</taxon>
        <taxon>Rosaceae</taxon>
        <taxon>Amygdaloideae</taxon>
        <taxon>Amygdaleae</taxon>
        <taxon>Prunus</taxon>
    </lineage>
</organism>
<dbReference type="Gramene" id="VVA32047">
    <property type="protein sequence ID" value="VVA32047"/>
    <property type="gene ID" value="Prudul26B032759"/>
</dbReference>
<evidence type="ECO:0000313" key="1">
    <source>
        <dbReference type="EMBL" id="VVA32047.1"/>
    </source>
</evidence>
<dbReference type="Pfam" id="PF05056">
    <property type="entry name" value="DUF674"/>
    <property type="match status" value="1"/>
</dbReference>
<dbReference type="InParanoid" id="A0A5E4FX44"/>
<proteinExistence type="predicted"/>
<name>A0A5E4FX44_PRUDU</name>
<feature type="non-terminal residue" evidence="1">
    <location>
        <position position="1"/>
    </location>
</feature>
<evidence type="ECO:0000313" key="2">
    <source>
        <dbReference type="Proteomes" id="UP000327085"/>
    </source>
</evidence>
<feature type="non-terminal residue" evidence="1">
    <location>
        <position position="97"/>
    </location>
</feature>
<dbReference type="InterPro" id="IPR007750">
    <property type="entry name" value="DUF674"/>
</dbReference>
<sequence length="97" mass="10751">YFLCSHDCNKLFSHYKDVLCECGKPMDSEMSLLVGKLKSSSFSDDGVFCKGLSRYIVSDDLEVMPPLSSPVFSFLTKVGVMDATTTEEMTFNVGVDE</sequence>